<gene>
    <name evidence="2" type="ORF">NQ315_009537</name>
</gene>
<proteinExistence type="predicted"/>
<name>A0AAV8WG15_9CUCU</name>
<feature type="region of interest" description="Disordered" evidence="1">
    <location>
        <begin position="1"/>
        <end position="50"/>
    </location>
</feature>
<sequence>MGLAAKSRLGHSKRDRRHKSPGRQDSTTTDYAADLSSDHSTPSSTQSPRHRLYTRTALLATCIFPTEPYLWWWRNHQLSRRLPPDRGRQLQEPWLALICSLFPLQMKLQGEGRPPCANIHSSNCESICDVDMDW</sequence>
<comment type="caution">
    <text evidence="2">The sequence shown here is derived from an EMBL/GenBank/DDBJ whole genome shotgun (WGS) entry which is preliminary data.</text>
</comment>
<organism evidence="2 3">
    <name type="scientific">Exocentrus adspersus</name>
    <dbReference type="NCBI Taxonomy" id="1586481"/>
    <lineage>
        <taxon>Eukaryota</taxon>
        <taxon>Metazoa</taxon>
        <taxon>Ecdysozoa</taxon>
        <taxon>Arthropoda</taxon>
        <taxon>Hexapoda</taxon>
        <taxon>Insecta</taxon>
        <taxon>Pterygota</taxon>
        <taxon>Neoptera</taxon>
        <taxon>Endopterygota</taxon>
        <taxon>Coleoptera</taxon>
        <taxon>Polyphaga</taxon>
        <taxon>Cucujiformia</taxon>
        <taxon>Chrysomeloidea</taxon>
        <taxon>Cerambycidae</taxon>
        <taxon>Lamiinae</taxon>
        <taxon>Acanthocinini</taxon>
        <taxon>Exocentrus</taxon>
    </lineage>
</organism>
<evidence type="ECO:0000313" key="2">
    <source>
        <dbReference type="EMBL" id="KAJ8925690.1"/>
    </source>
</evidence>
<dbReference type="AlphaFoldDB" id="A0AAV8WG15"/>
<evidence type="ECO:0000256" key="1">
    <source>
        <dbReference type="SAM" id="MobiDB-lite"/>
    </source>
</evidence>
<evidence type="ECO:0000313" key="3">
    <source>
        <dbReference type="Proteomes" id="UP001159042"/>
    </source>
</evidence>
<feature type="compositionally biased region" description="Basic residues" evidence="1">
    <location>
        <begin position="8"/>
        <end position="21"/>
    </location>
</feature>
<protein>
    <submittedName>
        <fullName evidence="2">Uncharacterized protein</fullName>
    </submittedName>
</protein>
<feature type="compositionally biased region" description="Low complexity" evidence="1">
    <location>
        <begin position="38"/>
        <end position="47"/>
    </location>
</feature>
<reference evidence="2 3" key="1">
    <citation type="journal article" date="2023" name="Insect Mol. Biol.">
        <title>Genome sequencing provides insights into the evolution of gene families encoding plant cell wall-degrading enzymes in longhorned beetles.</title>
        <authorList>
            <person name="Shin N.R."/>
            <person name="Okamura Y."/>
            <person name="Kirsch R."/>
            <person name="Pauchet Y."/>
        </authorList>
    </citation>
    <scope>NUCLEOTIDE SEQUENCE [LARGE SCALE GENOMIC DNA]</scope>
    <source>
        <strain evidence="2">EAD_L_NR</strain>
    </source>
</reference>
<accession>A0AAV8WG15</accession>
<dbReference type="EMBL" id="JANEYG010000001">
    <property type="protein sequence ID" value="KAJ8925690.1"/>
    <property type="molecule type" value="Genomic_DNA"/>
</dbReference>
<dbReference type="Proteomes" id="UP001159042">
    <property type="component" value="Unassembled WGS sequence"/>
</dbReference>
<keyword evidence="3" id="KW-1185">Reference proteome</keyword>